<dbReference type="InterPro" id="IPR033199">
    <property type="entry name" value="DDAH-like"/>
</dbReference>
<keyword evidence="2" id="KW-0378">Hydrolase</keyword>
<dbReference type="NCBIfam" id="NF045660">
    <property type="entry name" value="DiMthArgaseDdahStm"/>
    <property type="match status" value="1"/>
</dbReference>
<comment type="similarity">
    <text evidence="1">Belongs to the DDAH family.</text>
</comment>
<gene>
    <name evidence="3" type="ORF">MTO99_10045</name>
</gene>
<protein>
    <submittedName>
        <fullName evidence="3">Arginine deiminase family protein</fullName>
    </submittedName>
</protein>
<keyword evidence="4" id="KW-1185">Reference proteome</keyword>
<dbReference type="Pfam" id="PF02274">
    <property type="entry name" value="ADI"/>
    <property type="match status" value="1"/>
</dbReference>
<accession>A0ABY4C7N4</accession>
<name>A0ABY4C7N4_9MICO</name>
<dbReference type="EMBL" id="CP094528">
    <property type="protein sequence ID" value="UOE46121.1"/>
    <property type="molecule type" value="Genomic_DNA"/>
</dbReference>
<evidence type="ECO:0000256" key="1">
    <source>
        <dbReference type="ARBA" id="ARBA00008532"/>
    </source>
</evidence>
<organism evidence="3 4">
    <name type="scientific">Agromyces larvae</name>
    <dbReference type="NCBI Taxonomy" id="2929802"/>
    <lineage>
        <taxon>Bacteria</taxon>
        <taxon>Bacillati</taxon>
        <taxon>Actinomycetota</taxon>
        <taxon>Actinomycetes</taxon>
        <taxon>Micrococcales</taxon>
        <taxon>Microbacteriaceae</taxon>
        <taxon>Agromyces</taxon>
    </lineage>
</organism>
<dbReference type="Gene3D" id="3.75.10.10">
    <property type="entry name" value="L-arginine/glycine Amidinotransferase, Chain A"/>
    <property type="match status" value="1"/>
</dbReference>
<sequence length="262" mass="28076">MHHRPRRRARRIALVRIPASNLAEGELTHLDRQQIDQAKADEQWDNYCAALVAEGWETVEVDAAPDLADSVFVEDAVVMFGDLAVLASPGAASRRPEVDAVERAVRAVPGVSVARIQEPGTLDGGDVLKVGSTVYVGASSRTNAEGIRQLRELLTPNGFIVVAVPVTRALHLKSTVTALPDGTVIGHPDLVDEPGLFPRFLAVPEREGVAVVELGDQTLLMSAAAPRTAAMLAGFGYRVVTVDISEFEKLEGCVTCLSVRVR</sequence>
<dbReference type="PANTHER" id="PTHR12737:SF9">
    <property type="entry name" value="DIMETHYLARGININASE"/>
    <property type="match status" value="1"/>
</dbReference>
<reference evidence="3 4" key="1">
    <citation type="submission" date="2022-03" db="EMBL/GenBank/DDBJ databases">
        <title>Mucilaginibacter sp. isolated from the gut of Protaetia brevitarsis seulensis larvae.</title>
        <authorList>
            <person name="Won M."/>
            <person name="Kim S.-J."/>
            <person name="Kwon S.-W."/>
        </authorList>
    </citation>
    <scope>NUCLEOTIDE SEQUENCE [LARGE SCALE GENOMIC DNA]</scope>
    <source>
        <strain evidence="3 4">CFWR-12</strain>
    </source>
</reference>
<dbReference type="SUPFAM" id="SSF55909">
    <property type="entry name" value="Pentein"/>
    <property type="match status" value="1"/>
</dbReference>
<evidence type="ECO:0000313" key="4">
    <source>
        <dbReference type="Proteomes" id="UP000832097"/>
    </source>
</evidence>
<evidence type="ECO:0000256" key="2">
    <source>
        <dbReference type="ARBA" id="ARBA00022801"/>
    </source>
</evidence>
<dbReference type="Proteomes" id="UP000832097">
    <property type="component" value="Chromosome"/>
</dbReference>
<dbReference type="PANTHER" id="PTHR12737">
    <property type="entry name" value="DIMETHYLARGININE DIMETHYLAMINOHYDROLASE"/>
    <property type="match status" value="1"/>
</dbReference>
<proteinExistence type="inferred from homology"/>
<evidence type="ECO:0000313" key="3">
    <source>
        <dbReference type="EMBL" id="UOE46121.1"/>
    </source>
</evidence>